<evidence type="ECO:0000313" key="2">
    <source>
        <dbReference type="Proteomes" id="UP000821837"/>
    </source>
</evidence>
<gene>
    <name evidence="1" type="ORF">HPB52_009396</name>
</gene>
<sequence>MDYILDILRMPFPPTFRRQVWLVLWRHVWLTRIRRHYVITLLELAGMLLLMSSVWDDSVAPYRARPHKDQFFDSTTATALWGRRNETWTRGSLAFAPDQPFYADLVARVCAALGPEWRRRRSSAVCRWRQDCGVAVCGWTCTVAWPLWFEQPAPNQLTYHVRFADADFDLYQEHRLNLLVPGPAKIDDFDEIS</sequence>
<dbReference type="Proteomes" id="UP000821837">
    <property type="component" value="Unassembled WGS sequence"/>
</dbReference>
<protein>
    <submittedName>
        <fullName evidence="1">Uncharacterized protein</fullName>
    </submittedName>
</protein>
<proteinExistence type="predicted"/>
<reference evidence="1" key="2">
    <citation type="submission" date="2021-09" db="EMBL/GenBank/DDBJ databases">
        <authorList>
            <person name="Jia N."/>
            <person name="Wang J."/>
            <person name="Shi W."/>
            <person name="Du L."/>
            <person name="Sun Y."/>
            <person name="Zhan W."/>
            <person name="Jiang J."/>
            <person name="Wang Q."/>
            <person name="Zhang B."/>
            <person name="Ji P."/>
            <person name="Sakyi L.B."/>
            <person name="Cui X."/>
            <person name="Yuan T."/>
            <person name="Jiang B."/>
            <person name="Yang W."/>
            <person name="Lam T.T.-Y."/>
            <person name="Chang Q."/>
            <person name="Ding S."/>
            <person name="Wang X."/>
            <person name="Zhu J."/>
            <person name="Ruan X."/>
            <person name="Zhao L."/>
            <person name="Wei J."/>
            <person name="Que T."/>
            <person name="Du C."/>
            <person name="Cheng J."/>
            <person name="Dai P."/>
            <person name="Han X."/>
            <person name="Huang E."/>
            <person name="Gao Y."/>
            <person name="Liu J."/>
            <person name="Shao H."/>
            <person name="Ye R."/>
            <person name="Li L."/>
            <person name="Wei W."/>
            <person name="Wang X."/>
            <person name="Wang C."/>
            <person name="Huo Q."/>
            <person name="Li W."/>
            <person name="Guo W."/>
            <person name="Chen H."/>
            <person name="Chen S."/>
            <person name="Zhou L."/>
            <person name="Zhou L."/>
            <person name="Ni X."/>
            <person name="Tian J."/>
            <person name="Zhou Y."/>
            <person name="Sheng Y."/>
            <person name="Liu T."/>
            <person name="Pan Y."/>
            <person name="Xia L."/>
            <person name="Li J."/>
            <person name="Zhao F."/>
            <person name="Cao W."/>
        </authorList>
    </citation>
    <scope>NUCLEOTIDE SEQUENCE</scope>
    <source>
        <strain evidence="1">Rsan-2018</strain>
        <tissue evidence="1">Larvae</tissue>
    </source>
</reference>
<comment type="caution">
    <text evidence="1">The sequence shown here is derived from an EMBL/GenBank/DDBJ whole genome shotgun (WGS) entry which is preliminary data.</text>
</comment>
<dbReference type="AlphaFoldDB" id="A0A9D4SNZ8"/>
<name>A0A9D4SNZ8_RHISA</name>
<evidence type="ECO:0000313" key="1">
    <source>
        <dbReference type="EMBL" id="KAH7935509.1"/>
    </source>
</evidence>
<keyword evidence="2" id="KW-1185">Reference proteome</keyword>
<accession>A0A9D4SNZ8</accession>
<organism evidence="1 2">
    <name type="scientific">Rhipicephalus sanguineus</name>
    <name type="common">Brown dog tick</name>
    <name type="synonym">Ixodes sanguineus</name>
    <dbReference type="NCBI Taxonomy" id="34632"/>
    <lineage>
        <taxon>Eukaryota</taxon>
        <taxon>Metazoa</taxon>
        <taxon>Ecdysozoa</taxon>
        <taxon>Arthropoda</taxon>
        <taxon>Chelicerata</taxon>
        <taxon>Arachnida</taxon>
        <taxon>Acari</taxon>
        <taxon>Parasitiformes</taxon>
        <taxon>Ixodida</taxon>
        <taxon>Ixodoidea</taxon>
        <taxon>Ixodidae</taxon>
        <taxon>Rhipicephalinae</taxon>
        <taxon>Rhipicephalus</taxon>
        <taxon>Rhipicephalus</taxon>
    </lineage>
</organism>
<dbReference type="VEuPathDB" id="VectorBase:RSAN_033326"/>
<dbReference type="EMBL" id="JABSTV010001255">
    <property type="protein sequence ID" value="KAH7935509.1"/>
    <property type="molecule type" value="Genomic_DNA"/>
</dbReference>
<reference evidence="1" key="1">
    <citation type="journal article" date="2020" name="Cell">
        <title>Large-Scale Comparative Analyses of Tick Genomes Elucidate Their Genetic Diversity and Vector Capacities.</title>
        <authorList>
            <consortium name="Tick Genome and Microbiome Consortium (TIGMIC)"/>
            <person name="Jia N."/>
            <person name="Wang J."/>
            <person name="Shi W."/>
            <person name="Du L."/>
            <person name="Sun Y."/>
            <person name="Zhan W."/>
            <person name="Jiang J.F."/>
            <person name="Wang Q."/>
            <person name="Zhang B."/>
            <person name="Ji P."/>
            <person name="Bell-Sakyi L."/>
            <person name="Cui X.M."/>
            <person name="Yuan T.T."/>
            <person name="Jiang B.G."/>
            <person name="Yang W.F."/>
            <person name="Lam T.T."/>
            <person name="Chang Q.C."/>
            <person name="Ding S.J."/>
            <person name="Wang X.J."/>
            <person name="Zhu J.G."/>
            <person name="Ruan X.D."/>
            <person name="Zhao L."/>
            <person name="Wei J.T."/>
            <person name="Ye R.Z."/>
            <person name="Que T.C."/>
            <person name="Du C.H."/>
            <person name="Zhou Y.H."/>
            <person name="Cheng J.X."/>
            <person name="Dai P.F."/>
            <person name="Guo W.B."/>
            <person name="Han X.H."/>
            <person name="Huang E.J."/>
            <person name="Li L.F."/>
            <person name="Wei W."/>
            <person name="Gao Y.C."/>
            <person name="Liu J.Z."/>
            <person name="Shao H.Z."/>
            <person name="Wang X."/>
            <person name="Wang C.C."/>
            <person name="Yang T.C."/>
            <person name="Huo Q.B."/>
            <person name="Li W."/>
            <person name="Chen H.Y."/>
            <person name="Chen S.E."/>
            <person name="Zhou L.G."/>
            <person name="Ni X.B."/>
            <person name="Tian J.H."/>
            <person name="Sheng Y."/>
            <person name="Liu T."/>
            <person name="Pan Y.S."/>
            <person name="Xia L.Y."/>
            <person name="Li J."/>
            <person name="Zhao F."/>
            <person name="Cao W.C."/>
        </authorList>
    </citation>
    <scope>NUCLEOTIDE SEQUENCE</scope>
    <source>
        <strain evidence="1">Rsan-2018</strain>
    </source>
</reference>